<dbReference type="EMBL" id="CP073078">
    <property type="protein sequence ID" value="QUD86580.1"/>
    <property type="molecule type" value="Genomic_DNA"/>
</dbReference>
<accession>A0A975ITC1</accession>
<dbReference type="KEGG" id="caul:KCG34_15995"/>
<evidence type="ECO:0000313" key="3">
    <source>
        <dbReference type="Proteomes" id="UP000676409"/>
    </source>
</evidence>
<keyword evidence="3" id="KW-1185">Reference proteome</keyword>
<dbReference type="Proteomes" id="UP000676409">
    <property type="component" value="Chromosome"/>
</dbReference>
<gene>
    <name evidence="2" type="ORF">KCG34_15995</name>
</gene>
<dbReference type="AlphaFoldDB" id="A0A975ITC1"/>
<feature type="chain" id="PRO_5037248278" evidence="1">
    <location>
        <begin position="24"/>
        <end position="159"/>
    </location>
</feature>
<evidence type="ECO:0000313" key="2">
    <source>
        <dbReference type="EMBL" id="QUD86580.1"/>
    </source>
</evidence>
<name>A0A975ITC1_9CAUL</name>
<keyword evidence="1" id="KW-0732">Signal</keyword>
<proteinExistence type="predicted"/>
<evidence type="ECO:0000256" key="1">
    <source>
        <dbReference type="SAM" id="SignalP"/>
    </source>
</evidence>
<organism evidence="2 3">
    <name type="scientific">Phenylobacterium montanum</name>
    <dbReference type="NCBI Taxonomy" id="2823693"/>
    <lineage>
        <taxon>Bacteria</taxon>
        <taxon>Pseudomonadati</taxon>
        <taxon>Pseudomonadota</taxon>
        <taxon>Alphaproteobacteria</taxon>
        <taxon>Caulobacterales</taxon>
        <taxon>Caulobacteraceae</taxon>
        <taxon>Phenylobacterium</taxon>
    </lineage>
</organism>
<feature type="signal peptide" evidence="1">
    <location>
        <begin position="1"/>
        <end position="23"/>
    </location>
</feature>
<reference evidence="2" key="1">
    <citation type="submission" date="2021-04" db="EMBL/GenBank/DDBJ databases">
        <title>The complete genome sequence of Caulobacter sp. S6.</title>
        <authorList>
            <person name="Tang Y."/>
            <person name="Ouyang W."/>
            <person name="Liu Q."/>
            <person name="Huang B."/>
            <person name="Guo Z."/>
            <person name="Lei P."/>
        </authorList>
    </citation>
    <scope>NUCLEOTIDE SEQUENCE</scope>
    <source>
        <strain evidence="2">S6</strain>
    </source>
</reference>
<dbReference type="RefSeq" id="WP_211936632.1">
    <property type="nucleotide sequence ID" value="NZ_CP073078.1"/>
</dbReference>
<sequence>MIRRAAALVMMMALCASGGPARAGVYSDDLSKCLVKSSSASDQTALIAWMYLAMSAHPALKSYTTITDAQRQAADKTASELMQRLLIVDCHTESVAALKYEGTSTIETAFSVLGQVAMRGLIGDPAVAKEFAGLQKYVDKTKFSDLFKEAGVPTEAATK</sequence>
<protein>
    <submittedName>
        <fullName evidence="2">Uncharacterized protein</fullName>
    </submittedName>
</protein>